<dbReference type="Proteomes" id="UP000675880">
    <property type="component" value="Unassembled WGS sequence"/>
</dbReference>
<comment type="caution">
    <text evidence="4">The sequence shown here is derived from an EMBL/GenBank/DDBJ whole genome shotgun (WGS) entry which is preliminary data.</text>
</comment>
<accession>A0ABM8QRR1</accession>
<sequence length="268" mass="28888">MSSLGAHNSGPDSEGPDVPEPSHAEKARTLVHLQQTGGLSTLSRKQPGWPFGSVMPYGLDDQGQPSFLISAMAMHTQNLLGDPRASLLITPPESQRDPLGAARVTLMGSVTKVPKDEAASVRERYLARHANAAYWVDFDDFAFFRMALADIYFVGGFGSMGWVAPADYMAAAVDPLAETAADLIREINTQQQETLLLLAHACGNLDAQQASITTMDRLGFHMRVKTPDRMQGGRFAFTVPVRNAEEARAALADLAAKARTGTPVLHSL</sequence>
<dbReference type="PANTHER" id="PTHR13343">
    <property type="entry name" value="CREG1 PROTEIN"/>
    <property type="match status" value="1"/>
</dbReference>
<evidence type="ECO:0000259" key="2">
    <source>
        <dbReference type="Pfam" id="PF10615"/>
    </source>
</evidence>
<gene>
    <name evidence="4" type="ORF">NSPZN2_11248</name>
</gene>
<dbReference type="InterPro" id="IPR055343">
    <property type="entry name" value="CREG_beta-barrel"/>
</dbReference>
<dbReference type="InterPro" id="IPR019595">
    <property type="entry name" value="DUF2470"/>
</dbReference>
<dbReference type="Pfam" id="PF10615">
    <property type="entry name" value="DUF2470"/>
    <property type="match status" value="1"/>
</dbReference>
<feature type="domain" description="CREG-like beta-barrel" evidence="3">
    <location>
        <begin position="22"/>
        <end position="169"/>
    </location>
</feature>
<dbReference type="RefSeq" id="WP_213041019.1">
    <property type="nucleotide sequence ID" value="NZ_CAJNBJ010000001.1"/>
</dbReference>
<organism evidence="4 5">
    <name type="scientific">Nitrospira defluvii</name>
    <dbReference type="NCBI Taxonomy" id="330214"/>
    <lineage>
        <taxon>Bacteria</taxon>
        <taxon>Pseudomonadati</taxon>
        <taxon>Nitrospirota</taxon>
        <taxon>Nitrospiria</taxon>
        <taxon>Nitrospirales</taxon>
        <taxon>Nitrospiraceae</taxon>
        <taxon>Nitrospira</taxon>
    </lineage>
</organism>
<evidence type="ECO:0000313" key="4">
    <source>
        <dbReference type="EMBL" id="CAE6711690.1"/>
    </source>
</evidence>
<feature type="domain" description="DUF2470" evidence="2">
    <location>
        <begin position="181"/>
        <end position="253"/>
    </location>
</feature>
<reference evidence="4 5" key="1">
    <citation type="submission" date="2021-02" db="EMBL/GenBank/DDBJ databases">
        <authorList>
            <person name="Han P."/>
        </authorList>
    </citation>
    <scope>NUCLEOTIDE SEQUENCE [LARGE SCALE GENOMIC DNA]</scope>
    <source>
        <strain evidence="4">Candidatus Nitrospira sp. ZN2</strain>
    </source>
</reference>
<feature type="region of interest" description="Disordered" evidence="1">
    <location>
        <begin position="1"/>
        <end position="22"/>
    </location>
</feature>
<evidence type="ECO:0000313" key="5">
    <source>
        <dbReference type="Proteomes" id="UP000675880"/>
    </source>
</evidence>
<dbReference type="PANTHER" id="PTHR13343:SF24">
    <property type="entry name" value="OS07G0573800 PROTEIN"/>
    <property type="match status" value="1"/>
</dbReference>
<dbReference type="SUPFAM" id="SSF50475">
    <property type="entry name" value="FMN-binding split barrel"/>
    <property type="match status" value="1"/>
</dbReference>
<dbReference type="Pfam" id="PF13883">
    <property type="entry name" value="CREG_beta-barrel"/>
    <property type="match status" value="1"/>
</dbReference>
<name>A0ABM8QRR1_9BACT</name>
<dbReference type="Gene3D" id="3.20.180.10">
    <property type="entry name" value="PNP-oxidase-like"/>
    <property type="match status" value="1"/>
</dbReference>
<protein>
    <submittedName>
        <fullName evidence="4">Pyridoxamine 5\\'-phosphate oxidase</fullName>
    </submittedName>
</protein>
<dbReference type="InterPro" id="IPR037119">
    <property type="entry name" value="Haem_oxidase_HugZ-like_sf"/>
</dbReference>
<evidence type="ECO:0000259" key="3">
    <source>
        <dbReference type="Pfam" id="PF13883"/>
    </source>
</evidence>
<proteinExistence type="predicted"/>
<keyword evidence="5" id="KW-1185">Reference proteome</keyword>
<evidence type="ECO:0000256" key="1">
    <source>
        <dbReference type="SAM" id="MobiDB-lite"/>
    </source>
</evidence>
<dbReference type="InterPro" id="IPR012349">
    <property type="entry name" value="Split_barrel_FMN-bd"/>
</dbReference>
<dbReference type="Gene3D" id="2.30.110.10">
    <property type="entry name" value="Electron Transport, Fmn-binding Protein, Chain A"/>
    <property type="match status" value="1"/>
</dbReference>
<dbReference type="EMBL" id="CAJNBJ010000001">
    <property type="protein sequence ID" value="CAE6711690.1"/>
    <property type="molecule type" value="Genomic_DNA"/>
</dbReference>